<organism evidence="4 5">
    <name type="scientific">Motilibacter deserti</name>
    <dbReference type="NCBI Taxonomy" id="2714956"/>
    <lineage>
        <taxon>Bacteria</taxon>
        <taxon>Bacillati</taxon>
        <taxon>Actinomycetota</taxon>
        <taxon>Actinomycetes</taxon>
        <taxon>Motilibacterales</taxon>
        <taxon>Motilibacteraceae</taxon>
        <taxon>Motilibacter</taxon>
    </lineage>
</organism>
<dbReference type="InterPro" id="IPR011990">
    <property type="entry name" value="TPR-like_helical_dom_sf"/>
</dbReference>
<evidence type="ECO:0000256" key="1">
    <source>
        <dbReference type="ARBA" id="ARBA00022741"/>
    </source>
</evidence>
<dbReference type="Gene3D" id="1.10.10.10">
    <property type="entry name" value="Winged helix-like DNA-binding domain superfamily/Winged helix DNA-binding domain"/>
    <property type="match status" value="1"/>
</dbReference>
<reference evidence="4 5" key="1">
    <citation type="submission" date="2020-03" db="EMBL/GenBank/DDBJ databases">
        <title>Two novel Motilibacter sp.</title>
        <authorList>
            <person name="Liu S."/>
        </authorList>
    </citation>
    <scope>NUCLEOTIDE SEQUENCE [LARGE SCALE GENOMIC DNA]</scope>
    <source>
        <strain evidence="4 5">E257</strain>
    </source>
</reference>
<dbReference type="InterPro" id="IPR016032">
    <property type="entry name" value="Sig_transdc_resp-reg_C-effctor"/>
</dbReference>
<dbReference type="SMART" id="SM00382">
    <property type="entry name" value="AAA"/>
    <property type="match status" value="1"/>
</dbReference>
<dbReference type="Gene3D" id="3.40.50.300">
    <property type="entry name" value="P-loop containing nucleotide triphosphate hydrolases"/>
    <property type="match status" value="1"/>
</dbReference>
<keyword evidence="2" id="KW-0067">ATP-binding</keyword>
<dbReference type="Pfam" id="PF13191">
    <property type="entry name" value="AAA_16"/>
    <property type="match status" value="1"/>
</dbReference>
<protein>
    <submittedName>
        <fullName evidence="4">AAA family ATPase</fullName>
    </submittedName>
</protein>
<evidence type="ECO:0000313" key="4">
    <source>
        <dbReference type="EMBL" id="NHC14301.1"/>
    </source>
</evidence>
<dbReference type="Pfam" id="PF00196">
    <property type="entry name" value="GerE"/>
    <property type="match status" value="1"/>
</dbReference>
<dbReference type="PANTHER" id="PTHR16305">
    <property type="entry name" value="TESTICULAR SOLUBLE ADENYLYL CYCLASE"/>
    <property type="match status" value="1"/>
</dbReference>
<proteinExistence type="predicted"/>
<dbReference type="PRINTS" id="PR00038">
    <property type="entry name" value="HTHLUXR"/>
</dbReference>
<dbReference type="InterPro" id="IPR036388">
    <property type="entry name" value="WH-like_DNA-bd_sf"/>
</dbReference>
<feature type="domain" description="HTH luxR-type" evidence="3">
    <location>
        <begin position="807"/>
        <end position="877"/>
    </location>
</feature>
<dbReference type="SMART" id="SM00421">
    <property type="entry name" value="HTH_LUXR"/>
    <property type="match status" value="1"/>
</dbReference>
<dbReference type="InterPro" id="IPR003593">
    <property type="entry name" value="AAA+_ATPase"/>
</dbReference>
<dbReference type="SUPFAM" id="SSF48452">
    <property type="entry name" value="TPR-like"/>
    <property type="match status" value="1"/>
</dbReference>
<dbReference type="InterPro" id="IPR000792">
    <property type="entry name" value="Tscrpt_reg_LuxR_C"/>
</dbReference>
<dbReference type="CDD" id="cd06170">
    <property type="entry name" value="LuxR_C_like"/>
    <property type="match status" value="1"/>
</dbReference>
<dbReference type="PROSITE" id="PS50043">
    <property type="entry name" value="HTH_LUXR_2"/>
    <property type="match status" value="1"/>
</dbReference>
<dbReference type="PROSITE" id="PS00622">
    <property type="entry name" value="HTH_LUXR_1"/>
    <property type="match status" value="1"/>
</dbReference>
<dbReference type="Proteomes" id="UP000800981">
    <property type="component" value="Unassembled WGS sequence"/>
</dbReference>
<dbReference type="InterPro" id="IPR027417">
    <property type="entry name" value="P-loop_NTPase"/>
</dbReference>
<dbReference type="EMBL" id="JAANNP010000005">
    <property type="protein sequence ID" value="NHC14301.1"/>
    <property type="molecule type" value="Genomic_DNA"/>
</dbReference>
<name>A0ABX0GVZ7_9ACTN</name>
<comment type="caution">
    <text evidence="4">The sequence shown here is derived from an EMBL/GenBank/DDBJ whole genome shotgun (WGS) entry which is preliminary data.</text>
</comment>
<dbReference type="InterPro" id="IPR041664">
    <property type="entry name" value="AAA_16"/>
</dbReference>
<evidence type="ECO:0000256" key="2">
    <source>
        <dbReference type="ARBA" id="ARBA00022840"/>
    </source>
</evidence>
<evidence type="ECO:0000313" key="5">
    <source>
        <dbReference type="Proteomes" id="UP000800981"/>
    </source>
</evidence>
<sequence>MQQSPLVGREAELSAVAAALRRRPAEAVLLSGDPGVGKTRLAQEACRSLGDRAEPLLAVGSEAARTIPLGAFAGVLTGDLEGAGGSLDLLRAARQRLAERGRTAQAVLVVDDAHLLDDASAALLQQVVADRELPVVATVRSGAPAPDAVSALTRYAWVHRLDVSVLAEADVGQLAAATLGGPVDVRAAHVLAELSRGNALYLHELIRSSTAAGLLTEAGGVWRLSGPPPAPAALVELLAARFDRLDTRAQSAVNLLAVGGSLGLSWLEAETGEQALEQLEEAGLVELHVDGRRHEVRLAHPLFGEVARARLPALRARRVRRVLADSLADGRLRRRGDALRLALWQLDAGLPGEAAVLARAAEEATVGLDWTVTERVAAAAWEAGAGVPAGIRLAESMFKQGRRDEALELFETLLPLAVDDEQRVRVINGQAYLLSNQLGRYADAVAAVERALPTISEPKTRALLVQRLAFEHVFAGRPALASRTLEPLLDESSPDFARSSYPAALALWMQGRFAEAIAVSEAGERSHRVSGASHMPAEVQLVPRVLALAATGRAAEAVGHARELVRVTAATNDEELQATGSLVLMWALLAQGSLGEGLAVARQGAATNRKLHDPAALRWCLGGIALAAGQLGQPDVAADAVAELDAAERGEWVLLELDLVERGRAWAAVAGSDLAGGRSVLAAAAGRAREAGLHAAEILLLTDLARIGDAGAAAPRLGELSRALGSPLVTAEADFASAAAAGKGAGLQRCADRLGALGACLLAREAATLAAAAYARARDSRRAGACRRLADTWAATTAGAATPALADTPAMTALTGREREIALLAAKGLRSGDIAAQLVLSPRTVENHLNRAYQKLGISTRAELPTALGGAAEAGRS</sequence>
<dbReference type="PANTHER" id="PTHR16305:SF35">
    <property type="entry name" value="TRANSCRIPTIONAL ACTIVATOR DOMAIN"/>
    <property type="match status" value="1"/>
</dbReference>
<evidence type="ECO:0000259" key="3">
    <source>
        <dbReference type="PROSITE" id="PS50043"/>
    </source>
</evidence>
<dbReference type="SUPFAM" id="SSF46894">
    <property type="entry name" value="C-terminal effector domain of the bipartite response regulators"/>
    <property type="match status" value="1"/>
</dbReference>
<accession>A0ABX0GVZ7</accession>
<dbReference type="RefSeq" id="WP_166281678.1">
    <property type="nucleotide sequence ID" value="NZ_JAANNP010000005.1"/>
</dbReference>
<dbReference type="SUPFAM" id="SSF52540">
    <property type="entry name" value="P-loop containing nucleoside triphosphate hydrolases"/>
    <property type="match status" value="1"/>
</dbReference>
<dbReference type="CDD" id="cd00009">
    <property type="entry name" value="AAA"/>
    <property type="match status" value="1"/>
</dbReference>
<gene>
    <name evidence="4" type="ORF">G9H71_10970</name>
</gene>
<dbReference type="Gene3D" id="1.25.40.10">
    <property type="entry name" value="Tetratricopeptide repeat domain"/>
    <property type="match status" value="1"/>
</dbReference>
<keyword evidence="1" id="KW-0547">Nucleotide-binding</keyword>
<keyword evidence="5" id="KW-1185">Reference proteome</keyword>